<dbReference type="Proteomes" id="UP000319986">
    <property type="component" value="Unassembled WGS sequence"/>
</dbReference>
<feature type="transmembrane region" description="Helical" evidence="7">
    <location>
        <begin position="501"/>
        <end position="522"/>
    </location>
</feature>
<feature type="transmembrane region" description="Helical" evidence="7">
    <location>
        <begin position="59"/>
        <end position="80"/>
    </location>
</feature>
<feature type="transmembrane region" description="Helical" evidence="7">
    <location>
        <begin position="225"/>
        <end position="251"/>
    </location>
</feature>
<keyword evidence="6 7" id="KW-0472">Membrane</keyword>
<dbReference type="PANTHER" id="PTHR30489:SF0">
    <property type="entry name" value="LIPOPROTEIN-RELEASING SYSTEM TRANSMEMBRANE PROTEIN LOLE"/>
    <property type="match status" value="1"/>
</dbReference>
<feature type="transmembrane region" description="Helical" evidence="7">
    <location>
        <begin position="589"/>
        <end position="611"/>
    </location>
</feature>
<name>A0A4Y4C5Q7_9CORY</name>
<keyword evidence="3" id="KW-1003">Cell membrane</keyword>
<evidence type="ECO:0000256" key="1">
    <source>
        <dbReference type="ARBA" id="ARBA00004651"/>
    </source>
</evidence>
<sequence length="620" mass="63344">MWTLIRRSARVNTPQLMGATVAITAAIGMISAAAFWFTAGLTDPALASTSGQLVTISSSFIGIAALIAGLAVASTIATGIRERRRQYALLAAVGATSGRLRGVILLETMLLFVAAAPVGTLLGFVLAAATVPLLRGTGLVPDAYPPPFDAVSATGATAVMLVVAVVAAWSASRHALRGHAADAVRAAAIEEPTLGTGRRITALVVLAAGAASAAMPFALPGMIGVAFAAISTFLLITALALVGPVITATIATRARHLLPRNLLLALPLTNIRGFSRRLAAVLIPFALVAALGTVQLSTNAITDTAAREQLTAGLLADRVGPVTSPQDADTVHRIDGVDNVWVLGSVTGEVIEEDDDEELPFEIREPVTIATISGTADYTSVLAPGVTAGSLTALDGDDTVAVSADALFGTTTGIGDTIAVRTDSETRNRTIVAIYTSSLGFGDYLIDSPGAETGGTLLVGTAPGAADTVSSTAAAQGIDLQNSSDYATEMQGNGEALTSSVLLFALLAFALLAAVNTLISLIRGRRDEFDLLSLIGATRFTLVRTVTTETVIAVIFAIILGTATAVPAALGTGIALLDSWPSLPWSTLIALPIVLFATATVTAAIAVSQLIRRMSGTPHQ</sequence>
<comment type="subcellular location">
    <subcellularLocation>
        <location evidence="1">Cell membrane</location>
        <topology evidence="1">Multi-pass membrane protein</topology>
    </subcellularLocation>
</comment>
<dbReference type="AlphaFoldDB" id="A0A4Y4C5Q7"/>
<reference evidence="9 10" key="1">
    <citation type="submission" date="2019-06" db="EMBL/GenBank/DDBJ databases">
        <title>Whole genome shotgun sequence of Corynebacterium variabile NBRC 15286.</title>
        <authorList>
            <person name="Hosoyama A."/>
            <person name="Uohara A."/>
            <person name="Ohji S."/>
            <person name="Ichikawa N."/>
        </authorList>
    </citation>
    <scope>NUCLEOTIDE SEQUENCE [LARGE SCALE GENOMIC DNA]</scope>
    <source>
        <strain evidence="9 10">NBRC 15286</strain>
    </source>
</reference>
<feature type="transmembrane region" description="Helical" evidence="7">
    <location>
        <begin position="278"/>
        <end position="297"/>
    </location>
</feature>
<dbReference type="InterPro" id="IPR003838">
    <property type="entry name" value="ABC3_permease_C"/>
</dbReference>
<feature type="transmembrane region" description="Helical" evidence="7">
    <location>
        <begin position="109"/>
        <end position="130"/>
    </location>
</feature>
<feature type="transmembrane region" description="Helical" evidence="7">
    <location>
        <begin position="16"/>
        <end position="39"/>
    </location>
</feature>
<keyword evidence="5 7" id="KW-1133">Transmembrane helix</keyword>
<evidence type="ECO:0000256" key="7">
    <source>
        <dbReference type="SAM" id="Phobius"/>
    </source>
</evidence>
<evidence type="ECO:0000256" key="3">
    <source>
        <dbReference type="ARBA" id="ARBA00022475"/>
    </source>
</evidence>
<dbReference type="GeneID" id="82888901"/>
<comment type="caution">
    <text evidence="9">The sequence shown here is derived from an EMBL/GenBank/DDBJ whole genome shotgun (WGS) entry which is preliminary data.</text>
</comment>
<protein>
    <recommendedName>
        <fullName evidence="8">ABC3 transporter permease C-terminal domain-containing protein</fullName>
    </recommendedName>
</protein>
<organism evidence="9 10">
    <name type="scientific">Corynebacterium variabile</name>
    <dbReference type="NCBI Taxonomy" id="1727"/>
    <lineage>
        <taxon>Bacteria</taxon>
        <taxon>Bacillati</taxon>
        <taxon>Actinomycetota</taxon>
        <taxon>Actinomycetes</taxon>
        <taxon>Mycobacteriales</taxon>
        <taxon>Corynebacteriaceae</taxon>
        <taxon>Corynebacterium</taxon>
    </lineage>
</organism>
<evidence type="ECO:0000256" key="6">
    <source>
        <dbReference type="ARBA" id="ARBA00023136"/>
    </source>
</evidence>
<feature type="domain" description="ABC3 transporter permease C-terminal" evidence="8">
    <location>
        <begin position="59"/>
        <end position="177"/>
    </location>
</feature>
<dbReference type="GO" id="GO:0044874">
    <property type="term" value="P:lipoprotein localization to outer membrane"/>
    <property type="evidence" value="ECO:0007669"/>
    <property type="project" value="TreeGrafter"/>
</dbReference>
<dbReference type="GO" id="GO:0098797">
    <property type="term" value="C:plasma membrane protein complex"/>
    <property type="evidence" value="ECO:0007669"/>
    <property type="project" value="TreeGrafter"/>
</dbReference>
<evidence type="ECO:0000256" key="4">
    <source>
        <dbReference type="ARBA" id="ARBA00022692"/>
    </source>
</evidence>
<gene>
    <name evidence="9" type="ORF">CVA01_28300</name>
</gene>
<dbReference type="PANTHER" id="PTHR30489">
    <property type="entry name" value="LIPOPROTEIN-RELEASING SYSTEM TRANSMEMBRANE PROTEIN LOLE"/>
    <property type="match status" value="1"/>
</dbReference>
<evidence type="ECO:0000313" key="9">
    <source>
        <dbReference type="EMBL" id="GEC87516.1"/>
    </source>
</evidence>
<comment type="similarity">
    <text evidence="2">Belongs to the ABC-4 integral membrane protein family. LolC/E subfamily.</text>
</comment>
<evidence type="ECO:0000256" key="2">
    <source>
        <dbReference type="ARBA" id="ARBA00005236"/>
    </source>
</evidence>
<dbReference type="EMBL" id="BJNT01000028">
    <property type="protein sequence ID" value="GEC87516.1"/>
    <property type="molecule type" value="Genomic_DNA"/>
</dbReference>
<evidence type="ECO:0000256" key="5">
    <source>
        <dbReference type="ARBA" id="ARBA00022989"/>
    </source>
</evidence>
<dbReference type="RefSeq" id="WP_141331589.1">
    <property type="nucleotide sequence ID" value="NZ_BJNT01000028.1"/>
</dbReference>
<feature type="transmembrane region" description="Helical" evidence="7">
    <location>
        <begin position="200"/>
        <end position="219"/>
    </location>
</feature>
<proteinExistence type="inferred from homology"/>
<evidence type="ECO:0000313" key="10">
    <source>
        <dbReference type="Proteomes" id="UP000319986"/>
    </source>
</evidence>
<accession>A0A4Y4C5Q7</accession>
<dbReference type="InterPro" id="IPR051447">
    <property type="entry name" value="Lipoprotein-release_system"/>
</dbReference>
<feature type="transmembrane region" description="Helical" evidence="7">
    <location>
        <begin position="551"/>
        <end position="577"/>
    </location>
</feature>
<evidence type="ECO:0000259" key="8">
    <source>
        <dbReference type="Pfam" id="PF02687"/>
    </source>
</evidence>
<dbReference type="Pfam" id="PF02687">
    <property type="entry name" value="FtsX"/>
    <property type="match status" value="1"/>
</dbReference>
<keyword evidence="4 7" id="KW-0812">Transmembrane</keyword>
<feature type="transmembrane region" description="Helical" evidence="7">
    <location>
        <begin position="150"/>
        <end position="169"/>
    </location>
</feature>